<evidence type="ECO:0000256" key="3">
    <source>
        <dbReference type="ARBA" id="ARBA00023157"/>
    </source>
</evidence>
<keyword evidence="1" id="KW-0929">Antimicrobial</keyword>
<dbReference type="InterPro" id="IPR009101">
    <property type="entry name" value="Gurmarin/antifun_pep"/>
</dbReference>
<organism evidence="5 6">
    <name type="scientific">Penicillium polonicum</name>
    <dbReference type="NCBI Taxonomy" id="60169"/>
    <lineage>
        <taxon>Eukaryota</taxon>
        <taxon>Fungi</taxon>
        <taxon>Dikarya</taxon>
        <taxon>Ascomycota</taxon>
        <taxon>Pezizomycotina</taxon>
        <taxon>Eurotiomycetes</taxon>
        <taxon>Eurotiomycetidae</taxon>
        <taxon>Eurotiales</taxon>
        <taxon>Aspergillaceae</taxon>
        <taxon>Penicillium</taxon>
    </lineage>
</organism>
<name>A0A1V6NH17_PENPO</name>
<proteinExistence type="predicted"/>
<keyword evidence="3" id="KW-1015">Disulfide bond</keyword>
<dbReference type="Proteomes" id="UP000191408">
    <property type="component" value="Unassembled WGS sequence"/>
</dbReference>
<feature type="signal peptide" evidence="4">
    <location>
        <begin position="1"/>
        <end position="17"/>
    </location>
</feature>
<protein>
    <recommendedName>
        <fullName evidence="7">Invertebrate defensins family profile domain-containing protein</fullName>
    </recommendedName>
</protein>
<evidence type="ECO:0000256" key="2">
    <source>
        <dbReference type="ARBA" id="ARBA00022854"/>
    </source>
</evidence>
<feature type="chain" id="PRO_5012731861" description="Invertebrate defensins family profile domain-containing protein" evidence="4">
    <location>
        <begin position="18"/>
        <end position="57"/>
    </location>
</feature>
<keyword evidence="6" id="KW-1185">Reference proteome</keyword>
<evidence type="ECO:0000313" key="6">
    <source>
        <dbReference type="Proteomes" id="UP000191408"/>
    </source>
</evidence>
<dbReference type="AlphaFoldDB" id="A0A1V6NH17"/>
<gene>
    <name evidence="5" type="ORF">PENPOL_c008G09338</name>
</gene>
<dbReference type="InterPro" id="IPR024206">
    <property type="entry name" value="Gurmarin/antimicrobial_peptd"/>
</dbReference>
<evidence type="ECO:0000256" key="4">
    <source>
        <dbReference type="SAM" id="SignalP"/>
    </source>
</evidence>
<keyword evidence="4" id="KW-0732">Signal</keyword>
<dbReference type="OrthoDB" id="4233515at2759"/>
<dbReference type="Pfam" id="PF11410">
    <property type="entry name" value="Antifungal_pept"/>
    <property type="match status" value="1"/>
</dbReference>
<reference evidence="6" key="1">
    <citation type="journal article" date="2017" name="Nat. Microbiol.">
        <title>Global analysis of biosynthetic gene clusters reveals vast potential of secondary metabolite production in Penicillium species.</title>
        <authorList>
            <person name="Nielsen J.C."/>
            <person name="Grijseels S."/>
            <person name="Prigent S."/>
            <person name="Ji B."/>
            <person name="Dainat J."/>
            <person name="Nielsen K.F."/>
            <person name="Frisvad J.C."/>
            <person name="Workman M."/>
            <person name="Nielsen J."/>
        </authorList>
    </citation>
    <scope>NUCLEOTIDE SEQUENCE [LARGE SCALE GENOMIC DNA]</scope>
    <source>
        <strain evidence="6">IBT 4502</strain>
    </source>
</reference>
<sequence length="57" mass="5794">MRFTFVAFMAIIGSALAADKAPALIGVGFPCKADGSSGNCASGFCLQLAHENQGVCK</sequence>
<dbReference type="EMBL" id="MDYM01000008">
    <property type="protein sequence ID" value="OQD64024.1"/>
    <property type="molecule type" value="Genomic_DNA"/>
</dbReference>
<accession>A0A1V6NH17</accession>
<evidence type="ECO:0000313" key="5">
    <source>
        <dbReference type="EMBL" id="OQD64024.1"/>
    </source>
</evidence>
<dbReference type="SUPFAM" id="SSF57048">
    <property type="entry name" value="Gurmarin-like"/>
    <property type="match status" value="1"/>
</dbReference>
<evidence type="ECO:0008006" key="7">
    <source>
        <dbReference type="Google" id="ProtNLM"/>
    </source>
</evidence>
<evidence type="ECO:0000256" key="1">
    <source>
        <dbReference type="ARBA" id="ARBA00022529"/>
    </source>
</evidence>
<comment type="caution">
    <text evidence="5">The sequence shown here is derived from an EMBL/GenBank/DDBJ whole genome shotgun (WGS) entry which is preliminary data.</text>
</comment>
<keyword evidence="2" id="KW-0960">Knottin</keyword>